<protein>
    <submittedName>
        <fullName evidence="1">Uncharacterized protein</fullName>
    </submittedName>
</protein>
<organism evidence="1 2">
    <name type="scientific">Algoriphagus boritolerans DSM 17298 = JCM 18970</name>
    <dbReference type="NCBI Taxonomy" id="1120964"/>
    <lineage>
        <taxon>Bacteria</taxon>
        <taxon>Pseudomonadati</taxon>
        <taxon>Bacteroidota</taxon>
        <taxon>Cytophagia</taxon>
        <taxon>Cytophagales</taxon>
        <taxon>Cyclobacteriaceae</taxon>
        <taxon>Algoriphagus</taxon>
    </lineage>
</organism>
<accession>A0A1H5VA90</accession>
<dbReference type="OrthoDB" id="1118588at2"/>
<dbReference type="EMBL" id="FNVR01000006">
    <property type="protein sequence ID" value="SEF84239.1"/>
    <property type="molecule type" value="Genomic_DNA"/>
</dbReference>
<evidence type="ECO:0000313" key="1">
    <source>
        <dbReference type="EMBL" id="SEF84239.1"/>
    </source>
</evidence>
<gene>
    <name evidence="1" type="ORF">SAMN03080598_01617</name>
</gene>
<reference evidence="2" key="1">
    <citation type="submission" date="2016-10" db="EMBL/GenBank/DDBJ databases">
        <authorList>
            <person name="Varghese N."/>
            <person name="Submissions S."/>
        </authorList>
    </citation>
    <scope>NUCLEOTIDE SEQUENCE [LARGE SCALE GENOMIC DNA]</scope>
    <source>
        <strain evidence="2">DSM 17298</strain>
    </source>
</reference>
<dbReference type="AlphaFoldDB" id="A0A1H5VA90"/>
<keyword evidence="2" id="KW-1185">Reference proteome</keyword>
<dbReference type="Proteomes" id="UP000236736">
    <property type="component" value="Unassembled WGS sequence"/>
</dbReference>
<dbReference type="RefSeq" id="WP_103924291.1">
    <property type="nucleotide sequence ID" value="NZ_BBFN01000005.1"/>
</dbReference>
<name>A0A1H5VA90_9BACT</name>
<sequence length="69" mass="8081">MLRENHRHSCEKEDLDFLFEGKSKELEFMFDKILPEVIEWDGVIVSNTKKGVMLVPRKTFGDQADEQVP</sequence>
<evidence type="ECO:0000313" key="2">
    <source>
        <dbReference type="Proteomes" id="UP000236736"/>
    </source>
</evidence>
<proteinExistence type="predicted"/>